<gene>
    <name evidence="1" type="ORF">KI688_003699</name>
</gene>
<accession>A0A9P8BQ36</accession>
<dbReference type="OrthoDB" id="2336397at2759"/>
<evidence type="ECO:0000313" key="1">
    <source>
        <dbReference type="EMBL" id="KAG9064509.1"/>
    </source>
</evidence>
<comment type="caution">
    <text evidence="1">The sequence shown here is derived from an EMBL/GenBank/DDBJ whole genome shotgun (WGS) entry which is preliminary data.</text>
</comment>
<organism evidence="1 2">
    <name type="scientific">Linnemannia hyalina</name>
    <dbReference type="NCBI Taxonomy" id="64524"/>
    <lineage>
        <taxon>Eukaryota</taxon>
        <taxon>Fungi</taxon>
        <taxon>Fungi incertae sedis</taxon>
        <taxon>Mucoromycota</taxon>
        <taxon>Mortierellomycotina</taxon>
        <taxon>Mortierellomycetes</taxon>
        <taxon>Mortierellales</taxon>
        <taxon>Mortierellaceae</taxon>
        <taxon>Linnemannia</taxon>
    </lineage>
</organism>
<proteinExistence type="predicted"/>
<keyword evidence="2" id="KW-1185">Reference proteome</keyword>
<protein>
    <submittedName>
        <fullName evidence="1">Uncharacterized protein</fullName>
    </submittedName>
</protein>
<dbReference type="EMBL" id="JAHRHY010000014">
    <property type="protein sequence ID" value="KAG9064509.1"/>
    <property type="molecule type" value="Genomic_DNA"/>
</dbReference>
<evidence type="ECO:0000313" key="2">
    <source>
        <dbReference type="Proteomes" id="UP000707451"/>
    </source>
</evidence>
<sequence length="258" mass="29407">MLFKLPTALKKIKSKPTPSGLLLPQLLERVFDFIDDDTIHDTIILVTRNDSSKTSGARRLDKFISRLPSATRLKWTTRYSDLVSPDDQKILQALERINNSKDQSSIADNGGLRAADLTGSYLRESPNLLHLKASQSFCLIERMDLFGRWMPLPRYGEDAYRQPGIRMCRQLQTPHIEVHNLGSADRQLSPTCSHFLFGYFSRLCPNLRDIETWEPENIPGLFLELPGGLCLLVRFRLLETLHIGSGKNPQTLMTRDDK</sequence>
<name>A0A9P8BQ36_9FUNG</name>
<dbReference type="AlphaFoldDB" id="A0A9P8BQ36"/>
<dbReference type="Proteomes" id="UP000707451">
    <property type="component" value="Unassembled WGS sequence"/>
</dbReference>
<reference evidence="1" key="1">
    <citation type="submission" date="2021-06" db="EMBL/GenBank/DDBJ databases">
        <title>Genome Sequence of Mortierella hyaline Strain SCG-10, a Cold-Adapted, Nitrate-Reducing Fungus Isolated from Soil in Minnesota, USA.</title>
        <authorList>
            <person name="Aldossari N."/>
        </authorList>
    </citation>
    <scope>NUCLEOTIDE SEQUENCE</scope>
    <source>
        <strain evidence="1">SCG-10</strain>
    </source>
</reference>